<evidence type="ECO:0000259" key="2">
    <source>
        <dbReference type="Pfam" id="PF05699"/>
    </source>
</evidence>
<feature type="compositionally biased region" description="Basic and acidic residues" evidence="1">
    <location>
        <begin position="285"/>
        <end position="297"/>
    </location>
</feature>
<dbReference type="GO" id="GO:0007195">
    <property type="term" value="P:adenylate cyclase-inhibiting dopamine receptor signaling pathway"/>
    <property type="evidence" value="ECO:0007669"/>
    <property type="project" value="InterPro"/>
</dbReference>
<name>A0A8X7XMN6_POLSE</name>
<dbReference type="PRINTS" id="PR00567">
    <property type="entry name" value="DOPAMINED2R"/>
</dbReference>
<dbReference type="EMBL" id="JAATIS010000147">
    <property type="protein sequence ID" value="KAG2470284.1"/>
    <property type="molecule type" value="Genomic_DNA"/>
</dbReference>
<evidence type="ECO:0000313" key="4">
    <source>
        <dbReference type="Proteomes" id="UP000886611"/>
    </source>
</evidence>
<dbReference type="GO" id="GO:0046983">
    <property type="term" value="F:protein dimerization activity"/>
    <property type="evidence" value="ECO:0007669"/>
    <property type="project" value="InterPro"/>
</dbReference>
<feature type="region of interest" description="Disordered" evidence="1">
    <location>
        <begin position="256"/>
        <end position="297"/>
    </location>
</feature>
<feature type="compositionally biased region" description="Polar residues" evidence="1">
    <location>
        <begin position="176"/>
        <end position="188"/>
    </location>
</feature>
<dbReference type="InterPro" id="IPR001922">
    <property type="entry name" value="Dopamine_D2_rcpt"/>
</dbReference>
<dbReference type="GO" id="GO:0004952">
    <property type="term" value="F:dopamine neurotransmitter receptor activity"/>
    <property type="evidence" value="ECO:0007669"/>
    <property type="project" value="InterPro"/>
</dbReference>
<feature type="non-terminal residue" evidence="3">
    <location>
        <position position="373"/>
    </location>
</feature>
<sequence>MSIVVESVLCALWQENKVNSRTFTWCLESWTGVQGSESAPYRSQWRSRQDTLASFAEDLNKIFLWITNPEKTTESGITTASPKPEKNESKMGKKKVKQSDNASGSAVGAMADAWEELRSGLTSPEKPPGSNDPSKEAAHHPEDLEMDMISSSSPPEKIKHKQVTVNHQLAMPATSNQCVGSTLPSPSDSPVKAEKNGHTKEIPKIAKAFEIQSMPNGKTRTSIKTLSKRKLSQQKEKKATQMLAIVLAVSVLCKQPSERDTEGQEADGEIPEPSQVDTSSTRASMSREESPPLENDDKKLHASVKAEMVVFQSNGKCGRCLEQVYQYLMTVLPTSVEAERAFSVAGALCTKVRSHLDDRTLDTLCFLRSYYRN</sequence>
<feature type="domain" description="HAT C-terminal dimerisation" evidence="2">
    <location>
        <begin position="312"/>
        <end position="369"/>
    </location>
</feature>
<feature type="region of interest" description="Disordered" evidence="1">
    <location>
        <begin position="119"/>
        <end position="138"/>
    </location>
</feature>
<accession>A0A8X7XMN6</accession>
<dbReference type="Proteomes" id="UP000886611">
    <property type="component" value="Unassembled WGS sequence"/>
</dbReference>
<reference evidence="3 4" key="1">
    <citation type="journal article" date="2021" name="Cell">
        <title>Tracing the genetic footprints of vertebrate landing in non-teleost ray-finned fishes.</title>
        <authorList>
            <person name="Bi X."/>
            <person name="Wang K."/>
            <person name="Yang L."/>
            <person name="Pan H."/>
            <person name="Jiang H."/>
            <person name="Wei Q."/>
            <person name="Fang M."/>
            <person name="Yu H."/>
            <person name="Zhu C."/>
            <person name="Cai Y."/>
            <person name="He Y."/>
            <person name="Gan X."/>
            <person name="Zeng H."/>
            <person name="Yu D."/>
            <person name="Zhu Y."/>
            <person name="Jiang H."/>
            <person name="Qiu Q."/>
            <person name="Yang H."/>
            <person name="Zhang Y.E."/>
            <person name="Wang W."/>
            <person name="Zhu M."/>
            <person name="He S."/>
            <person name="Zhang G."/>
        </authorList>
    </citation>
    <scope>NUCLEOTIDE SEQUENCE [LARGE SCALE GENOMIC DNA]</scope>
    <source>
        <strain evidence="3">Bchr_013</strain>
    </source>
</reference>
<dbReference type="GO" id="GO:0045202">
    <property type="term" value="C:synapse"/>
    <property type="evidence" value="ECO:0007669"/>
    <property type="project" value="GOC"/>
</dbReference>
<dbReference type="Pfam" id="PF05699">
    <property type="entry name" value="Dimer_Tnp_hAT"/>
    <property type="match status" value="1"/>
</dbReference>
<dbReference type="GO" id="GO:0016020">
    <property type="term" value="C:membrane"/>
    <property type="evidence" value="ECO:0007669"/>
    <property type="project" value="InterPro"/>
</dbReference>
<dbReference type="InterPro" id="IPR008906">
    <property type="entry name" value="HATC_C_dom"/>
</dbReference>
<dbReference type="AlphaFoldDB" id="A0A8X7XMN6"/>
<organism evidence="3 4">
    <name type="scientific">Polypterus senegalus</name>
    <name type="common">Senegal bichir</name>
    <dbReference type="NCBI Taxonomy" id="55291"/>
    <lineage>
        <taxon>Eukaryota</taxon>
        <taxon>Metazoa</taxon>
        <taxon>Chordata</taxon>
        <taxon>Craniata</taxon>
        <taxon>Vertebrata</taxon>
        <taxon>Euteleostomi</taxon>
        <taxon>Actinopterygii</taxon>
        <taxon>Polypteriformes</taxon>
        <taxon>Polypteridae</taxon>
        <taxon>Polypterus</taxon>
    </lineage>
</organism>
<feature type="region of interest" description="Disordered" evidence="1">
    <location>
        <begin position="73"/>
        <end position="107"/>
    </location>
</feature>
<feature type="region of interest" description="Disordered" evidence="1">
    <location>
        <begin position="176"/>
        <end position="198"/>
    </location>
</feature>
<evidence type="ECO:0000313" key="3">
    <source>
        <dbReference type="EMBL" id="KAG2470284.1"/>
    </source>
</evidence>
<protein>
    <submittedName>
        <fullName evidence="3">DRD2B protein</fullName>
    </submittedName>
</protein>
<comment type="caution">
    <text evidence="3">The sequence shown here is derived from an EMBL/GenBank/DDBJ whole genome shotgun (WGS) entry which is preliminary data.</text>
</comment>
<feature type="compositionally biased region" description="Polar residues" evidence="1">
    <location>
        <begin position="275"/>
        <end position="284"/>
    </location>
</feature>
<keyword evidence="4" id="KW-1185">Reference proteome</keyword>
<dbReference type="SUPFAM" id="SSF53098">
    <property type="entry name" value="Ribonuclease H-like"/>
    <property type="match status" value="1"/>
</dbReference>
<evidence type="ECO:0000256" key="1">
    <source>
        <dbReference type="SAM" id="MobiDB-lite"/>
    </source>
</evidence>
<gene>
    <name evidence="3" type="primary">Drd2b</name>
    <name evidence="3" type="ORF">GTO96_0023081</name>
</gene>
<feature type="non-terminal residue" evidence="3">
    <location>
        <position position="1"/>
    </location>
</feature>
<dbReference type="InterPro" id="IPR012337">
    <property type="entry name" value="RNaseH-like_sf"/>
</dbReference>
<proteinExistence type="predicted"/>